<dbReference type="GO" id="GO:0003677">
    <property type="term" value="F:DNA binding"/>
    <property type="evidence" value="ECO:0007669"/>
    <property type="project" value="UniProtKB-KW"/>
</dbReference>
<dbReference type="InterPro" id="IPR050239">
    <property type="entry name" value="Sigma-70_RNA_pol_init_factors"/>
</dbReference>
<dbReference type="InterPro" id="IPR000943">
    <property type="entry name" value="RNA_pol_sigma70"/>
</dbReference>
<dbReference type="Gene3D" id="1.10.601.10">
    <property type="entry name" value="RNA Polymerase Primary Sigma Factor"/>
    <property type="match status" value="1"/>
</dbReference>
<sequence length="256" mass="28969">MKRMQKAKNLLVSSNLRLVVSIAKKYVNQGLTLQDLVQEGSIGLIKAAEKYDASRGFRLSTYATWWIRQAISRAIADHSRLIRFPVHMHDQVNNLRKARRDLSNQLTRPPTDMELADRMGISVEKLRQIDITSTVSTVSMETTVSRKKKADGTGTTLEAMLPDRRAQPNSQVECWSMEDDVNRVLDATLTERECNVLRLRYGLGDGRTRTLEEIGKGLSVTRERVRQIESRALEKLRSPTAGGKLKEYLQADISDA</sequence>
<feature type="domain" description="RNA polymerase sigma-70" evidence="7">
    <location>
        <begin position="210"/>
        <end position="236"/>
    </location>
</feature>
<dbReference type="EMBL" id="HBKO01030880">
    <property type="protein sequence ID" value="CAE2246834.1"/>
    <property type="molecule type" value="Transcribed_RNA"/>
</dbReference>
<evidence type="ECO:0000259" key="7">
    <source>
        <dbReference type="PROSITE" id="PS00716"/>
    </source>
</evidence>
<dbReference type="SUPFAM" id="SSF88946">
    <property type="entry name" value="Sigma2 domain of RNA polymerase sigma factors"/>
    <property type="match status" value="1"/>
</dbReference>
<dbReference type="PRINTS" id="PR00046">
    <property type="entry name" value="SIGMA70FCT"/>
</dbReference>
<dbReference type="Pfam" id="PF04539">
    <property type="entry name" value="Sigma70_r3"/>
    <property type="match status" value="1"/>
</dbReference>
<evidence type="ECO:0000256" key="4">
    <source>
        <dbReference type="ARBA" id="ARBA00023125"/>
    </source>
</evidence>
<dbReference type="InterPro" id="IPR014284">
    <property type="entry name" value="RNA_pol_sigma-70_dom"/>
</dbReference>
<evidence type="ECO:0000256" key="5">
    <source>
        <dbReference type="ARBA" id="ARBA00023163"/>
    </source>
</evidence>
<evidence type="ECO:0000256" key="3">
    <source>
        <dbReference type="ARBA" id="ARBA00023082"/>
    </source>
</evidence>
<evidence type="ECO:0000256" key="1">
    <source>
        <dbReference type="ARBA" id="ARBA00007788"/>
    </source>
</evidence>
<dbReference type="InterPro" id="IPR007624">
    <property type="entry name" value="RNA_pol_sigma70_r3"/>
</dbReference>
<dbReference type="InterPro" id="IPR013324">
    <property type="entry name" value="RNA_pol_sigma_r3/r4-like"/>
</dbReference>
<gene>
    <name evidence="8" type="ORF">CPOL0286_LOCUS14061</name>
</gene>
<protein>
    <recommendedName>
        <fullName evidence="6 7">RNA polymerase sigma-70 domain-containing protein</fullName>
    </recommendedName>
</protein>
<dbReference type="PANTHER" id="PTHR30603:SF47">
    <property type="entry name" value="RNA POLYMERASE SIGMA FACTOR SIGD, CHLOROPLASTIC"/>
    <property type="match status" value="1"/>
</dbReference>
<dbReference type="Gene3D" id="1.10.10.10">
    <property type="entry name" value="Winged helix-like DNA-binding domain superfamily/Winged helix DNA-binding domain"/>
    <property type="match status" value="2"/>
</dbReference>
<reference evidence="8" key="1">
    <citation type="submission" date="2021-01" db="EMBL/GenBank/DDBJ databases">
        <authorList>
            <person name="Corre E."/>
            <person name="Pelletier E."/>
            <person name="Niang G."/>
            <person name="Scheremetjew M."/>
            <person name="Finn R."/>
            <person name="Kale V."/>
            <person name="Holt S."/>
            <person name="Cochrane G."/>
            <person name="Meng A."/>
            <person name="Brown T."/>
            <person name="Cohen L."/>
        </authorList>
    </citation>
    <scope>NUCLEOTIDE SEQUENCE</scope>
    <source>
        <strain evidence="8">UIO037</strain>
    </source>
</reference>
<dbReference type="GO" id="GO:0006352">
    <property type="term" value="P:DNA-templated transcription initiation"/>
    <property type="evidence" value="ECO:0007669"/>
    <property type="project" value="InterPro"/>
</dbReference>
<keyword evidence="3" id="KW-0731">Sigma factor</keyword>
<feature type="domain" description="RNA polymerase sigma-70" evidence="6">
    <location>
        <begin position="35"/>
        <end position="48"/>
    </location>
</feature>
<dbReference type="AlphaFoldDB" id="A0A7S4MVL4"/>
<evidence type="ECO:0000256" key="2">
    <source>
        <dbReference type="ARBA" id="ARBA00023015"/>
    </source>
</evidence>
<evidence type="ECO:0000313" key="8">
    <source>
        <dbReference type="EMBL" id="CAE2246834.1"/>
    </source>
</evidence>
<evidence type="ECO:0000259" key="6">
    <source>
        <dbReference type="PROSITE" id="PS00715"/>
    </source>
</evidence>
<dbReference type="InterPro" id="IPR036388">
    <property type="entry name" value="WH-like_DNA-bd_sf"/>
</dbReference>
<dbReference type="PANTHER" id="PTHR30603">
    <property type="entry name" value="RNA POLYMERASE SIGMA FACTOR RPO"/>
    <property type="match status" value="1"/>
</dbReference>
<comment type="similarity">
    <text evidence="1">Belongs to the sigma-70 factor family.</text>
</comment>
<dbReference type="CDD" id="cd06171">
    <property type="entry name" value="Sigma70_r4"/>
    <property type="match status" value="1"/>
</dbReference>
<dbReference type="GO" id="GO:0016987">
    <property type="term" value="F:sigma factor activity"/>
    <property type="evidence" value="ECO:0007669"/>
    <property type="project" value="UniProtKB-KW"/>
</dbReference>
<dbReference type="PROSITE" id="PS00715">
    <property type="entry name" value="SIGMA70_1"/>
    <property type="match status" value="1"/>
</dbReference>
<dbReference type="PROSITE" id="PS00716">
    <property type="entry name" value="SIGMA70_2"/>
    <property type="match status" value="1"/>
</dbReference>
<proteinExistence type="inferred from homology"/>
<keyword evidence="5" id="KW-0804">Transcription</keyword>
<dbReference type="InterPro" id="IPR007627">
    <property type="entry name" value="RNA_pol_sigma70_r2"/>
</dbReference>
<name>A0A7S4MVL4_9EUKA</name>
<organism evidence="8">
    <name type="scientific">Prymnesium polylepis</name>
    <dbReference type="NCBI Taxonomy" id="72548"/>
    <lineage>
        <taxon>Eukaryota</taxon>
        <taxon>Haptista</taxon>
        <taxon>Haptophyta</taxon>
        <taxon>Prymnesiophyceae</taxon>
        <taxon>Prymnesiales</taxon>
        <taxon>Prymnesiaceae</taxon>
        <taxon>Prymnesium</taxon>
    </lineage>
</organism>
<dbReference type="InterPro" id="IPR013325">
    <property type="entry name" value="RNA_pol_sigma_r2"/>
</dbReference>
<dbReference type="SUPFAM" id="SSF88659">
    <property type="entry name" value="Sigma3 and sigma4 domains of RNA polymerase sigma factors"/>
    <property type="match status" value="2"/>
</dbReference>
<dbReference type="NCBIfam" id="TIGR02937">
    <property type="entry name" value="sigma70-ECF"/>
    <property type="match status" value="1"/>
</dbReference>
<dbReference type="InterPro" id="IPR007630">
    <property type="entry name" value="RNA_pol_sigma70_r4"/>
</dbReference>
<dbReference type="PIRSF" id="PIRSF000770">
    <property type="entry name" value="RNA_pol_sigma-SigE/K"/>
    <property type="match status" value="1"/>
</dbReference>
<dbReference type="Pfam" id="PF04542">
    <property type="entry name" value="Sigma70_r2"/>
    <property type="match status" value="1"/>
</dbReference>
<keyword evidence="2" id="KW-0805">Transcription regulation</keyword>
<keyword evidence="4" id="KW-0238">DNA-binding</keyword>
<accession>A0A7S4MVL4</accession>
<dbReference type="Pfam" id="PF04545">
    <property type="entry name" value="Sigma70_r4"/>
    <property type="match status" value="1"/>
</dbReference>